<proteinExistence type="predicted"/>
<organism evidence="3 5">
    <name type="scientific">candidate division WOR-3 bacterium JGI_Cruoil_03_51_56</name>
    <dbReference type="NCBI Taxonomy" id="1973747"/>
    <lineage>
        <taxon>Bacteria</taxon>
        <taxon>Bacteria division WOR-3</taxon>
    </lineage>
</organism>
<dbReference type="InterPro" id="IPR050553">
    <property type="entry name" value="Thioredoxin_ResA/DsbE_sf"/>
</dbReference>
<evidence type="ECO:0000259" key="2">
    <source>
        <dbReference type="PROSITE" id="PS51352"/>
    </source>
</evidence>
<dbReference type="SUPFAM" id="SSF52833">
    <property type="entry name" value="Thioredoxin-like"/>
    <property type="match status" value="1"/>
</dbReference>
<dbReference type="Gene3D" id="2.60.40.4070">
    <property type="match status" value="1"/>
</dbReference>
<dbReference type="PANTHER" id="PTHR42852:SF17">
    <property type="entry name" value="THIOREDOXIN-LIKE PROTEIN HI_1115"/>
    <property type="match status" value="1"/>
</dbReference>
<name>A0A235BUR3_UNCW3</name>
<evidence type="ECO:0000313" key="3">
    <source>
        <dbReference type="EMBL" id="OYD15315.1"/>
    </source>
</evidence>
<dbReference type="InterPro" id="IPR013766">
    <property type="entry name" value="Thioredoxin_domain"/>
</dbReference>
<evidence type="ECO:0000313" key="5">
    <source>
        <dbReference type="Proteomes" id="UP000215559"/>
    </source>
</evidence>
<dbReference type="InterPro" id="IPR026444">
    <property type="entry name" value="Secre_tail"/>
</dbReference>
<dbReference type="NCBIfam" id="TIGR04183">
    <property type="entry name" value="Por_Secre_tail"/>
    <property type="match status" value="1"/>
</dbReference>
<dbReference type="InterPro" id="IPR017937">
    <property type="entry name" value="Thioredoxin_CS"/>
</dbReference>
<accession>A0A235BUR3</accession>
<dbReference type="InterPro" id="IPR025965">
    <property type="entry name" value="FlgD/Vpr_Ig-like"/>
</dbReference>
<dbReference type="PROSITE" id="PS51352">
    <property type="entry name" value="THIOREDOXIN_2"/>
    <property type="match status" value="1"/>
</dbReference>
<evidence type="ECO:0000256" key="1">
    <source>
        <dbReference type="SAM" id="SignalP"/>
    </source>
</evidence>
<comment type="caution">
    <text evidence="3">The sequence shown here is derived from an EMBL/GenBank/DDBJ whole genome shotgun (WGS) entry which is preliminary data.</text>
</comment>
<dbReference type="InterPro" id="IPR000866">
    <property type="entry name" value="AhpC/TSA"/>
</dbReference>
<evidence type="ECO:0000313" key="4">
    <source>
        <dbReference type="EMBL" id="OYD16805.1"/>
    </source>
</evidence>
<dbReference type="GO" id="GO:0016209">
    <property type="term" value="F:antioxidant activity"/>
    <property type="evidence" value="ECO:0007669"/>
    <property type="project" value="InterPro"/>
</dbReference>
<feature type="signal peptide" evidence="1">
    <location>
        <begin position="1"/>
        <end position="23"/>
    </location>
</feature>
<dbReference type="PANTHER" id="PTHR42852">
    <property type="entry name" value="THIOL:DISULFIDE INTERCHANGE PROTEIN DSBE"/>
    <property type="match status" value="1"/>
</dbReference>
<feature type="chain" id="PRO_5014280664" description="Thioredoxin domain-containing protein" evidence="1">
    <location>
        <begin position="24"/>
        <end position="265"/>
    </location>
</feature>
<dbReference type="PROSITE" id="PS00194">
    <property type="entry name" value="THIOREDOXIN_1"/>
    <property type="match status" value="1"/>
</dbReference>
<dbReference type="CDD" id="cd02966">
    <property type="entry name" value="TlpA_like_family"/>
    <property type="match status" value="1"/>
</dbReference>
<dbReference type="Gene3D" id="3.40.30.10">
    <property type="entry name" value="Glutaredoxin"/>
    <property type="match status" value="1"/>
</dbReference>
<dbReference type="Proteomes" id="UP000215559">
    <property type="component" value="Unassembled WGS sequence"/>
</dbReference>
<dbReference type="GO" id="GO:0016491">
    <property type="term" value="F:oxidoreductase activity"/>
    <property type="evidence" value="ECO:0007669"/>
    <property type="project" value="InterPro"/>
</dbReference>
<dbReference type="Pfam" id="PF13860">
    <property type="entry name" value="FlgD_ig"/>
    <property type="match status" value="1"/>
</dbReference>
<feature type="domain" description="Thioredoxin" evidence="2">
    <location>
        <begin position="26"/>
        <end position="161"/>
    </location>
</feature>
<dbReference type="Pfam" id="PF00578">
    <property type="entry name" value="AhpC-TSA"/>
    <property type="match status" value="1"/>
</dbReference>
<keyword evidence="1" id="KW-0732">Signal</keyword>
<dbReference type="EMBL" id="NOZP01000036">
    <property type="protein sequence ID" value="OYD16805.1"/>
    <property type="molecule type" value="Genomic_DNA"/>
</dbReference>
<dbReference type="InterPro" id="IPR036249">
    <property type="entry name" value="Thioredoxin-like_sf"/>
</dbReference>
<gene>
    <name evidence="4" type="ORF">CH330_01855</name>
    <name evidence="3" type="ORF">CH330_06020</name>
</gene>
<reference evidence="3 5" key="1">
    <citation type="submission" date="2017-07" db="EMBL/GenBank/DDBJ databases">
        <title>Recovery of genomes from metagenomes via a dereplication, aggregation, and scoring strategy.</title>
        <authorList>
            <person name="Sieber C.M."/>
            <person name="Probst A.J."/>
            <person name="Sharrar A."/>
            <person name="Thomas B.C."/>
            <person name="Hess M."/>
            <person name="Tringe S.G."/>
            <person name="Banfield J.F."/>
        </authorList>
    </citation>
    <scope>NUCLEOTIDE SEQUENCE [LARGE SCALE GENOMIC DNA]</scope>
    <source>
        <strain evidence="3">JGI_Cruoil_03_51_56</strain>
    </source>
</reference>
<protein>
    <recommendedName>
        <fullName evidence="2">Thioredoxin domain-containing protein</fullName>
    </recommendedName>
</protein>
<dbReference type="EMBL" id="NOZP01000111">
    <property type="protein sequence ID" value="OYD15315.1"/>
    <property type="molecule type" value="Genomic_DNA"/>
</dbReference>
<dbReference type="AlphaFoldDB" id="A0A235BUR3"/>
<sequence>MTKSKVFIAVVCALVLSPGLVLAYPPQPGDSAPDFTLPDTAYVNHSLSDYLGKVVLLNFWQSTCPYCRAELPHLQDLYDDYGDRGFIPIAVNLWEDMAMVKYYAAQYTYLYLRDEGAVWNMYNLNNHIPLNYVIDTLGIVVGSMTGFNESTIRSWIENSLPPVSVSENGIQRAMVGQTITVEPNPTSGPVTIRLNLLSPGNVTVRVYSSSGRLVKDLLSTRLSTGMMRLRWNLTDNNGSPVAPGLYFCKLVNGNTAALLKVSVLR</sequence>